<keyword evidence="5" id="KW-1185">Reference proteome</keyword>
<dbReference type="AlphaFoldDB" id="A0A317ZFT0"/>
<dbReference type="PROSITE" id="PS50151">
    <property type="entry name" value="UVR"/>
    <property type="match status" value="1"/>
</dbReference>
<dbReference type="SUPFAM" id="SSF46600">
    <property type="entry name" value="C-terminal UvrC-binding domain of UvrB"/>
    <property type="match status" value="1"/>
</dbReference>
<dbReference type="GO" id="GO:0050897">
    <property type="term" value="F:cobalt ion binding"/>
    <property type="evidence" value="ECO:0007669"/>
    <property type="project" value="TreeGrafter"/>
</dbReference>
<dbReference type="RefSeq" id="WP_110130915.1">
    <property type="nucleotide sequence ID" value="NZ_QHJQ01000004.1"/>
</dbReference>
<dbReference type="Proteomes" id="UP000247099">
    <property type="component" value="Unassembled WGS sequence"/>
</dbReference>
<accession>A0A317ZFT0</accession>
<evidence type="ECO:0000259" key="3">
    <source>
        <dbReference type="PROSITE" id="PS50151"/>
    </source>
</evidence>
<proteinExistence type="predicted"/>
<dbReference type="GO" id="GO:0009432">
    <property type="term" value="P:SOS response"/>
    <property type="evidence" value="ECO:0007669"/>
    <property type="project" value="UniProtKB-KW"/>
</dbReference>
<dbReference type="InParanoid" id="A0A317ZFT0"/>
<reference evidence="4 5" key="1">
    <citation type="submission" date="2018-05" db="EMBL/GenBank/DDBJ databases">
        <title>Coraliomargarita sinensis sp. nov., isolated from a marine solar saltern.</title>
        <authorList>
            <person name="Zhou L.Y."/>
        </authorList>
    </citation>
    <scope>NUCLEOTIDE SEQUENCE [LARGE SCALE GENOMIC DNA]</scope>
    <source>
        <strain evidence="4 5">WN38</strain>
    </source>
</reference>
<dbReference type="GO" id="GO:1990169">
    <property type="term" value="P:stress response to copper ion"/>
    <property type="evidence" value="ECO:0007669"/>
    <property type="project" value="TreeGrafter"/>
</dbReference>
<dbReference type="GO" id="GO:0008270">
    <property type="term" value="F:zinc ion binding"/>
    <property type="evidence" value="ECO:0007669"/>
    <property type="project" value="TreeGrafter"/>
</dbReference>
<keyword evidence="1" id="KW-0227">DNA damage</keyword>
<feature type="domain" description="UVR" evidence="3">
    <location>
        <begin position="126"/>
        <end position="161"/>
    </location>
</feature>
<dbReference type="OrthoDB" id="9788704at2"/>
<sequence length="170" mass="18743">MGENLKCSNCDNQATVHLTQIINNKIIKVDLCESCAQAKGVTDPEGFSLADLLNKSHVPTHEEDSSLQCPDCGLTTADFRRTGRLGCSSCFTVFASLLRPVLEDMHVGTCHKGKTPDVALSRQSITVQLDKLEKALAKAIDEEAYEDAAKYRDQIKSLKEEAENYEYSQS</sequence>
<dbReference type="InterPro" id="IPR036876">
    <property type="entry name" value="UVR_dom_sf"/>
</dbReference>
<dbReference type="GO" id="GO:1990170">
    <property type="term" value="P:stress response to cadmium ion"/>
    <property type="evidence" value="ECO:0007669"/>
    <property type="project" value="TreeGrafter"/>
</dbReference>
<evidence type="ECO:0000313" key="5">
    <source>
        <dbReference type="Proteomes" id="UP000247099"/>
    </source>
</evidence>
<comment type="caution">
    <text evidence="4">The sequence shown here is derived from an EMBL/GenBank/DDBJ whole genome shotgun (WGS) entry which is preliminary data.</text>
</comment>
<dbReference type="PANTHER" id="PTHR38430:SF1">
    <property type="entry name" value="PROTEIN-ARGININE KINASE ACTIVATOR PROTEIN"/>
    <property type="match status" value="1"/>
</dbReference>
<keyword evidence="2" id="KW-0175">Coiled coil</keyword>
<keyword evidence="1" id="KW-0742">SOS response</keyword>
<gene>
    <name evidence="4" type="ORF">DDZ13_06840</name>
</gene>
<evidence type="ECO:0000256" key="1">
    <source>
        <dbReference type="ARBA" id="ARBA00023236"/>
    </source>
</evidence>
<dbReference type="InterPro" id="IPR025542">
    <property type="entry name" value="YacH"/>
</dbReference>
<dbReference type="EMBL" id="QHJQ01000004">
    <property type="protein sequence ID" value="PXA04250.1"/>
    <property type="molecule type" value="Genomic_DNA"/>
</dbReference>
<protein>
    <submittedName>
        <fullName evidence="4">Excinuclease ABC subunit B</fullName>
    </submittedName>
</protein>
<dbReference type="GO" id="GO:0005507">
    <property type="term" value="F:copper ion binding"/>
    <property type="evidence" value="ECO:0007669"/>
    <property type="project" value="TreeGrafter"/>
</dbReference>
<evidence type="ECO:0000313" key="4">
    <source>
        <dbReference type="EMBL" id="PXA04250.1"/>
    </source>
</evidence>
<dbReference type="PIRSF" id="PIRSF015034">
    <property type="entry name" value="YacH"/>
    <property type="match status" value="1"/>
</dbReference>
<dbReference type="PANTHER" id="PTHR38430">
    <property type="entry name" value="PROTEIN-ARGININE KINASE ACTIVATOR PROTEIN"/>
    <property type="match status" value="1"/>
</dbReference>
<dbReference type="InterPro" id="IPR001943">
    <property type="entry name" value="UVR_dom"/>
</dbReference>
<dbReference type="GO" id="GO:0046870">
    <property type="term" value="F:cadmium ion binding"/>
    <property type="evidence" value="ECO:0007669"/>
    <property type="project" value="TreeGrafter"/>
</dbReference>
<evidence type="ECO:0000256" key="2">
    <source>
        <dbReference type="SAM" id="Coils"/>
    </source>
</evidence>
<dbReference type="Pfam" id="PF02151">
    <property type="entry name" value="UVR"/>
    <property type="match status" value="1"/>
</dbReference>
<organism evidence="4 5">
    <name type="scientific">Coraliomargarita sinensis</name>
    <dbReference type="NCBI Taxonomy" id="2174842"/>
    <lineage>
        <taxon>Bacteria</taxon>
        <taxon>Pseudomonadati</taxon>
        <taxon>Verrucomicrobiota</taxon>
        <taxon>Opitutia</taxon>
        <taxon>Puniceicoccales</taxon>
        <taxon>Coraliomargaritaceae</taxon>
        <taxon>Coraliomargarita</taxon>
    </lineage>
</organism>
<dbReference type="Gene3D" id="4.10.860.10">
    <property type="entry name" value="UVR domain"/>
    <property type="match status" value="1"/>
</dbReference>
<feature type="coiled-coil region" evidence="2">
    <location>
        <begin position="122"/>
        <end position="168"/>
    </location>
</feature>
<name>A0A317ZFT0_9BACT</name>